<organism evidence="6 7">
    <name type="scientific">Rosa chinensis</name>
    <name type="common">China rose</name>
    <dbReference type="NCBI Taxonomy" id="74649"/>
    <lineage>
        <taxon>Eukaryota</taxon>
        <taxon>Viridiplantae</taxon>
        <taxon>Streptophyta</taxon>
        <taxon>Embryophyta</taxon>
        <taxon>Tracheophyta</taxon>
        <taxon>Spermatophyta</taxon>
        <taxon>Magnoliopsida</taxon>
        <taxon>eudicotyledons</taxon>
        <taxon>Gunneridae</taxon>
        <taxon>Pentapetalae</taxon>
        <taxon>rosids</taxon>
        <taxon>fabids</taxon>
        <taxon>Rosales</taxon>
        <taxon>Rosaceae</taxon>
        <taxon>Rosoideae</taxon>
        <taxon>Rosoideae incertae sedis</taxon>
        <taxon>Rosa</taxon>
    </lineage>
</organism>
<evidence type="ECO:0000259" key="5">
    <source>
        <dbReference type="Pfam" id="PF23598"/>
    </source>
</evidence>
<dbReference type="InterPro" id="IPR058922">
    <property type="entry name" value="WHD_DRP"/>
</dbReference>
<keyword evidence="1" id="KW-0677">Repeat</keyword>
<dbReference type="SUPFAM" id="SSF52058">
    <property type="entry name" value="L domain-like"/>
    <property type="match status" value="1"/>
</dbReference>
<keyword evidence="7" id="KW-1185">Reference proteome</keyword>
<evidence type="ECO:0000259" key="4">
    <source>
        <dbReference type="Pfam" id="PF23559"/>
    </source>
</evidence>
<evidence type="ECO:0000256" key="1">
    <source>
        <dbReference type="ARBA" id="ARBA00022737"/>
    </source>
</evidence>
<reference evidence="6 7" key="1">
    <citation type="journal article" date="2018" name="Nat. Genet.">
        <title>The Rosa genome provides new insights in the design of modern roses.</title>
        <authorList>
            <person name="Bendahmane M."/>
        </authorList>
    </citation>
    <scope>NUCLEOTIDE SEQUENCE [LARGE SCALE GENOMIC DNA]</scope>
    <source>
        <strain evidence="7">cv. Old Blush</strain>
    </source>
</reference>
<dbReference type="Gene3D" id="3.80.10.10">
    <property type="entry name" value="Ribonuclease Inhibitor"/>
    <property type="match status" value="1"/>
</dbReference>
<feature type="domain" description="NB-ARC" evidence="3">
    <location>
        <begin position="1"/>
        <end position="139"/>
    </location>
</feature>
<dbReference type="Proteomes" id="UP000238479">
    <property type="component" value="Chromosome 1"/>
</dbReference>
<dbReference type="Pfam" id="PF23559">
    <property type="entry name" value="WHD_DRP"/>
    <property type="match status" value="1"/>
</dbReference>
<dbReference type="InterPro" id="IPR002182">
    <property type="entry name" value="NB-ARC"/>
</dbReference>
<dbReference type="PANTHER" id="PTHR36766">
    <property type="entry name" value="PLANT BROAD-SPECTRUM MILDEW RESISTANCE PROTEIN RPW8"/>
    <property type="match status" value="1"/>
</dbReference>
<keyword evidence="2" id="KW-0611">Plant defense</keyword>
<dbReference type="InterPro" id="IPR036388">
    <property type="entry name" value="WH-like_DNA-bd_sf"/>
</dbReference>
<comment type="caution">
    <text evidence="6">The sequence shown here is derived from an EMBL/GenBank/DDBJ whole genome shotgun (WGS) entry which is preliminary data.</text>
</comment>
<dbReference type="PANTHER" id="PTHR36766:SF45">
    <property type="entry name" value="NB-ARC DOMAIN-CONTAINING PROTEIN"/>
    <property type="match status" value="1"/>
</dbReference>
<dbReference type="Gene3D" id="1.10.8.430">
    <property type="entry name" value="Helical domain of apoptotic protease-activating factors"/>
    <property type="match status" value="1"/>
</dbReference>
<dbReference type="Gene3D" id="3.40.50.300">
    <property type="entry name" value="P-loop containing nucleotide triphosphate hydrolases"/>
    <property type="match status" value="1"/>
</dbReference>
<dbReference type="GO" id="GO:0043531">
    <property type="term" value="F:ADP binding"/>
    <property type="evidence" value="ECO:0007669"/>
    <property type="project" value="InterPro"/>
</dbReference>
<evidence type="ECO:0000313" key="7">
    <source>
        <dbReference type="Proteomes" id="UP000238479"/>
    </source>
</evidence>
<dbReference type="EMBL" id="PDCK01000039">
    <property type="protein sequence ID" value="PRQ59381.1"/>
    <property type="molecule type" value="Genomic_DNA"/>
</dbReference>
<dbReference type="GO" id="GO:0016787">
    <property type="term" value="F:hydrolase activity"/>
    <property type="evidence" value="ECO:0007669"/>
    <property type="project" value="UniProtKB-KW"/>
</dbReference>
<dbReference type="Pfam" id="PF23598">
    <property type="entry name" value="LRR_14"/>
    <property type="match status" value="1"/>
</dbReference>
<dbReference type="InterPro" id="IPR032675">
    <property type="entry name" value="LRR_dom_sf"/>
</dbReference>
<dbReference type="Gene3D" id="1.10.10.10">
    <property type="entry name" value="Winged helix-like DNA-binding domain superfamily/Winged helix DNA-binding domain"/>
    <property type="match status" value="1"/>
</dbReference>
<evidence type="ECO:0000259" key="3">
    <source>
        <dbReference type="Pfam" id="PF00931"/>
    </source>
</evidence>
<feature type="domain" description="Disease resistance R13L4/SHOC-2-like LRR" evidence="5">
    <location>
        <begin position="389"/>
        <end position="632"/>
    </location>
</feature>
<protein>
    <submittedName>
        <fullName evidence="6">Putative P-loop containing nucleoside triphosphate hydrolase, leucine-rich repeat domain, L</fullName>
    </submittedName>
</protein>
<evidence type="ECO:0000313" key="6">
    <source>
        <dbReference type="EMBL" id="PRQ59381.1"/>
    </source>
</evidence>
<dbReference type="GO" id="GO:0006952">
    <property type="term" value="P:defense response"/>
    <property type="evidence" value="ECO:0007669"/>
    <property type="project" value="UniProtKB-KW"/>
</dbReference>
<dbReference type="Gramene" id="PRQ59381">
    <property type="protein sequence ID" value="PRQ59381"/>
    <property type="gene ID" value="RchiOBHm_Chr1g0369581"/>
</dbReference>
<accession>A0A2P6SL31</accession>
<dbReference type="Pfam" id="PF00931">
    <property type="entry name" value="NB-ARC"/>
    <property type="match status" value="1"/>
</dbReference>
<dbReference type="InterPro" id="IPR055414">
    <property type="entry name" value="LRR_R13L4/SHOC2-like"/>
</dbReference>
<dbReference type="PRINTS" id="PR00364">
    <property type="entry name" value="DISEASERSIST"/>
</dbReference>
<dbReference type="AlphaFoldDB" id="A0A2P6SL31"/>
<dbReference type="InterPro" id="IPR027417">
    <property type="entry name" value="P-loop_NTPase"/>
</dbReference>
<feature type="domain" description="Disease resistance protein winged helix" evidence="4">
    <location>
        <begin position="229"/>
        <end position="298"/>
    </location>
</feature>
<dbReference type="SUPFAM" id="SSF52540">
    <property type="entry name" value="P-loop containing nucleoside triphosphate hydrolases"/>
    <property type="match status" value="1"/>
</dbReference>
<gene>
    <name evidence="6" type="ORF">RchiOBHm_Chr1g0369581</name>
</gene>
<evidence type="ECO:0000256" key="2">
    <source>
        <dbReference type="ARBA" id="ARBA00022821"/>
    </source>
</evidence>
<dbReference type="InterPro" id="IPR042197">
    <property type="entry name" value="Apaf_helical"/>
</dbReference>
<proteinExistence type="predicted"/>
<name>A0A2P6SL31_ROSCH</name>
<sequence length="685" mass="79388">MGKTTLCQLVYNDEKVKTHFDKRIWVCVSDPFDEIKIARAIVEGLDNYNISKSSNSLQILMECIDTLIQGKKFLLVLDDVWNPRHTQWEELVKPFCHGAMGSRVLVTTRNEEVATLMKATTHVIHMKQLSEEFCLSLFYYNADRDICSESKMFLDVGEKIVKKCDGLPLAAKTLGSLMRDKKILREWEDVLNSKLWELEDIEQQVFRPLLLSYNDLTSEIRNCLLYCVIFPKDYVYDKDNLVELWMSQNYLNVEESKEIERLGQKYFDKLAVRSFFQEVEVDEYEKTKCKIHDIIHDFMLYMTKNEFLTVNVGQPYLSSVNEQVHHLTLIRFDSSRILDHFRMCENLRTLVVLDYSHSSDFSIGEREIVQLKYVRTLSCFSTGTRAIPKEISGLIHLRYLDLSGHSWLGELPDTMGSLYNLQTLRLVDCEGLKKVDLGRLINMRHLSVRGCEKLELMGIERLTNLQTLDEFNVQEDYGGNELGHLRNLNQLQGRLTIKIHGPKMGEIDAAIMVNKEQLRHLVLVGGWRRDLMALQPPPGLESLRVYHYNGKPLSTDWWSSLHSLRVLTLSECLFLPSLGNLSSLESLNIRRVGVRKVGVEFLGIHDHDQSDTNWRRQTSFPKLKQLTFDDMPYWKEWEGVNEDSEKMAVIMPCLSELTISGCDLLEALPEFLWKTPLQKLHISGS</sequence>
<keyword evidence="6" id="KW-0378">Hydrolase</keyword>
<dbReference type="FunFam" id="1.10.10.10:FF:000322">
    <property type="entry name" value="Probable disease resistance protein At1g63360"/>
    <property type="match status" value="1"/>
</dbReference>